<gene>
    <name evidence="2" type="ORF">LCGC14_1111370</name>
</gene>
<sequence>MANELVHTDAGTQLSRTEDNATTRHKFNSQAQGDVLYASSATQLTRLGAGTVGLHLITGGSSANPSWSTRQQLTIEAHTADDTLTIAESGSVHTNLGDTGAQTLTLPQDAVAGTFFYFAVMAAFELRVDPGAAGAIYINGAKQTDDMYITANDEGESVMLVCDGNGDWVAMFTQGTWGVET</sequence>
<reference evidence="2" key="1">
    <citation type="journal article" date="2015" name="Nature">
        <title>Complex archaea that bridge the gap between prokaryotes and eukaryotes.</title>
        <authorList>
            <person name="Spang A."/>
            <person name="Saw J.H."/>
            <person name="Jorgensen S.L."/>
            <person name="Zaremba-Niedzwiedzka K."/>
            <person name="Martijn J."/>
            <person name="Lind A.E."/>
            <person name="van Eijk R."/>
            <person name="Schleper C."/>
            <person name="Guy L."/>
            <person name="Ettema T.J."/>
        </authorList>
    </citation>
    <scope>NUCLEOTIDE SEQUENCE</scope>
</reference>
<accession>A0A0F9PPQ8</accession>
<comment type="caution">
    <text evidence="2">The sequence shown here is derived from an EMBL/GenBank/DDBJ whole genome shotgun (WGS) entry which is preliminary data.</text>
</comment>
<evidence type="ECO:0000313" key="2">
    <source>
        <dbReference type="EMBL" id="KKN03081.1"/>
    </source>
</evidence>
<feature type="region of interest" description="Disordered" evidence="1">
    <location>
        <begin position="1"/>
        <end position="25"/>
    </location>
</feature>
<dbReference type="EMBL" id="LAZR01005075">
    <property type="protein sequence ID" value="KKN03081.1"/>
    <property type="molecule type" value="Genomic_DNA"/>
</dbReference>
<dbReference type="AlphaFoldDB" id="A0A0F9PPQ8"/>
<evidence type="ECO:0000256" key="1">
    <source>
        <dbReference type="SAM" id="MobiDB-lite"/>
    </source>
</evidence>
<organism evidence="2">
    <name type="scientific">marine sediment metagenome</name>
    <dbReference type="NCBI Taxonomy" id="412755"/>
    <lineage>
        <taxon>unclassified sequences</taxon>
        <taxon>metagenomes</taxon>
        <taxon>ecological metagenomes</taxon>
    </lineage>
</organism>
<protein>
    <submittedName>
        <fullName evidence="2">Uncharacterized protein</fullName>
    </submittedName>
</protein>
<name>A0A0F9PPQ8_9ZZZZ</name>
<proteinExistence type="predicted"/>